<evidence type="ECO:0000313" key="3">
    <source>
        <dbReference type="EMBL" id="JAG69915.1"/>
    </source>
</evidence>
<evidence type="ECO:0000256" key="1">
    <source>
        <dbReference type="SAM" id="Coils"/>
    </source>
</evidence>
<sequence>MSRPILSRPRTRVYGCNYDKGESYYKPMVDHLDRKYSGRPLFPEARTSLADEIAARRSDIGSRSLSGAMGELFDDDMDHLWEGYGRPIPEEEVEEGFVPLQRRVKQRLADSFEEDLAELRRKRRDLQDRLFDMVDIGAEIERAKQTLDNSNLAFEKHALKFDNKDIPDAEPTNLIARLEKSRKLQMSREQRSEEPPMIKWSKYAEMRNDLPRLIGDKTRVMSLEAPIPQVVPETANHDKPTEKRRKKRSLLKRKKSAL</sequence>
<feature type="compositionally biased region" description="Basic residues" evidence="2">
    <location>
        <begin position="242"/>
        <end position="258"/>
    </location>
</feature>
<accession>A0A9R1TFR9</accession>
<protein>
    <submittedName>
        <fullName evidence="3">Prm_0 protein</fullName>
    </submittedName>
    <submittedName>
        <fullName evidence="4">Prm_2 protein</fullName>
    </submittedName>
    <submittedName>
        <fullName evidence="6">Uncharacterized protein isoform X2</fullName>
    </submittedName>
</protein>
<feature type="coiled-coil region" evidence="1">
    <location>
        <begin position="102"/>
        <end position="129"/>
    </location>
</feature>
<organism evidence="4">
    <name type="scientific">Fopius arisanus</name>
    <dbReference type="NCBI Taxonomy" id="64838"/>
    <lineage>
        <taxon>Eukaryota</taxon>
        <taxon>Metazoa</taxon>
        <taxon>Ecdysozoa</taxon>
        <taxon>Arthropoda</taxon>
        <taxon>Hexapoda</taxon>
        <taxon>Insecta</taxon>
        <taxon>Pterygota</taxon>
        <taxon>Neoptera</taxon>
        <taxon>Endopterygota</taxon>
        <taxon>Hymenoptera</taxon>
        <taxon>Apocrita</taxon>
        <taxon>Ichneumonoidea</taxon>
        <taxon>Braconidae</taxon>
        <taxon>Opiinae</taxon>
        <taxon>Fopius</taxon>
    </lineage>
</organism>
<proteinExistence type="predicted"/>
<evidence type="ECO:0000256" key="2">
    <source>
        <dbReference type="SAM" id="MobiDB-lite"/>
    </source>
</evidence>
<evidence type="ECO:0000313" key="6">
    <source>
        <dbReference type="RefSeq" id="XP_011308253.1"/>
    </source>
</evidence>
<reference evidence="6" key="2">
    <citation type="submission" date="2025-04" db="UniProtKB">
        <authorList>
            <consortium name="RefSeq"/>
        </authorList>
    </citation>
    <scope>IDENTIFICATION</scope>
    <source>
        <strain evidence="6">USDA-PBARC FA_bdor</strain>
        <tissue evidence="6">Whole organism</tissue>
    </source>
</reference>
<dbReference type="OrthoDB" id="8191899at2759"/>
<name>A0A0C9QYX0_9HYME</name>
<evidence type="ECO:0000313" key="5">
    <source>
        <dbReference type="Proteomes" id="UP000694866"/>
    </source>
</evidence>
<accession>A0A0C9QYX0</accession>
<dbReference type="AlphaFoldDB" id="A0A0C9QYX0"/>
<dbReference type="EMBL" id="GBYB01000148">
    <property type="protein sequence ID" value="JAG69915.1"/>
    <property type="molecule type" value="Transcribed_RNA"/>
</dbReference>
<gene>
    <name evidence="4" type="primary">Prm_2</name>
    <name evidence="6" type="synonym">LOC105269582</name>
    <name evidence="3" type="synonym">Prm_0</name>
    <name evidence="4" type="ORF">g.34757</name>
    <name evidence="3" type="ORF">g.34760</name>
</gene>
<reference evidence="4" key="1">
    <citation type="submission" date="2015-01" db="EMBL/GenBank/DDBJ databases">
        <title>Transcriptome Assembly of Fopius arisanus.</title>
        <authorList>
            <person name="Geib S."/>
        </authorList>
    </citation>
    <scope>NUCLEOTIDE SEQUENCE</scope>
</reference>
<keyword evidence="1" id="KW-0175">Coiled coil</keyword>
<feature type="region of interest" description="Disordered" evidence="2">
    <location>
        <begin position="225"/>
        <end position="258"/>
    </location>
</feature>
<dbReference type="Proteomes" id="UP000694866">
    <property type="component" value="Unplaced"/>
</dbReference>
<dbReference type="EMBL" id="GBYB01000920">
    <property type="protein sequence ID" value="JAG70687.1"/>
    <property type="molecule type" value="Transcribed_RNA"/>
</dbReference>
<dbReference type="GeneID" id="105269582"/>
<keyword evidence="5" id="KW-1185">Reference proteome</keyword>
<evidence type="ECO:0000313" key="4">
    <source>
        <dbReference type="EMBL" id="JAG70687.1"/>
    </source>
</evidence>
<dbReference type="RefSeq" id="XP_011308253.1">
    <property type="nucleotide sequence ID" value="XM_011309951.1"/>
</dbReference>